<proteinExistence type="predicted"/>
<dbReference type="EMBL" id="JFKC01000009">
    <property type="protein sequence ID" value="OSQ50748.1"/>
    <property type="molecule type" value="Genomic_DNA"/>
</dbReference>
<evidence type="ECO:0000313" key="2">
    <source>
        <dbReference type="Proteomes" id="UP000193926"/>
    </source>
</evidence>
<dbReference type="OrthoDB" id="7867222at2"/>
<protein>
    <submittedName>
        <fullName evidence="1">PucR family transcriptional regulator</fullName>
    </submittedName>
</protein>
<sequence>MTTIITRYFDSADQARSAKRELVYTNKVSPDIIRIYEEPKGVADRLEKANVLPDTAKAYASRMKSGGAVLMVRGKYKPLGVAKIARNVAAAKGAVDMGDLNEDVFVKDKHGRGLSVMSDHPYMLSRRKDPSDTRHHMADWPIPLISRRKPYDDMVIDRHGRMANWPIGLISHRKPFTGSIFPRHARMANFPIRLISRRKPYTGSIFPRHARMANWPIPLISRRKPWDRFAFPRHMRMANWPFPHLINGKQGTNALMPGGPRMANFPIPLLSKREPFDKSIFPRHARMAKFPIGLISRRKPYSGSLIPRHGHMANMILPLVVRREETKGKGWSFSRMLGLPTVTRR</sequence>
<comment type="caution">
    <text evidence="1">The sequence shown here is derived from an EMBL/GenBank/DDBJ whole genome shotgun (WGS) entry which is preliminary data.</text>
</comment>
<dbReference type="RefSeq" id="WP_085637274.1">
    <property type="nucleotide sequence ID" value="NZ_JFKC01000009.1"/>
</dbReference>
<name>A0A1X4NKF1_9RHOB</name>
<organism evidence="1 2">
    <name type="scientific">Marivita geojedonensis</name>
    <dbReference type="NCBI Taxonomy" id="1123756"/>
    <lineage>
        <taxon>Bacteria</taxon>
        <taxon>Pseudomonadati</taxon>
        <taxon>Pseudomonadota</taxon>
        <taxon>Alphaproteobacteria</taxon>
        <taxon>Rhodobacterales</taxon>
        <taxon>Roseobacteraceae</taxon>
        <taxon>Marivita</taxon>
    </lineage>
</organism>
<gene>
    <name evidence="1" type="ORF">MGEO_11050</name>
</gene>
<accession>A0A1X4NKF1</accession>
<dbReference type="STRING" id="1123756.MGEO_11050"/>
<keyword evidence="2" id="KW-1185">Reference proteome</keyword>
<evidence type="ECO:0000313" key="1">
    <source>
        <dbReference type="EMBL" id="OSQ50748.1"/>
    </source>
</evidence>
<dbReference type="AlphaFoldDB" id="A0A1X4NKF1"/>
<reference evidence="1 2" key="1">
    <citation type="submission" date="2014-03" db="EMBL/GenBank/DDBJ databases">
        <title>The draft genome sequence of Marivita geojedonensis KCTC 23882.</title>
        <authorList>
            <person name="Lai Q."/>
            <person name="Shao Z."/>
        </authorList>
    </citation>
    <scope>NUCLEOTIDE SEQUENCE [LARGE SCALE GENOMIC DNA]</scope>
    <source>
        <strain evidence="1 2">DPG-138</strain>
    </source>
</reference>
<dbReference type="Proteomes" id="UP000193926">
    <property type="component" value="Unassembled WGS sequence"/>
</dbReference>